<dbReference type="Gene3D" id="1.20.1250.20">
    <property type="entry name" value="MFS general substrate transporter like domains"/>
    <property type="match status" value="1"/>
</dbReference>
<feature type="transmembrane region" description="Helical" evidence="7">
    <location>
        <begin position="39"/>
        <end position="58"/>
    </location>
</feature>
<comment type="subcellular location">
    <subcellularLocation>
        <location evidence="1">Endomembrane system</location>
        <topology evidence="1">Multi-pass membrane protein</topology>
    </subcellularLocation>
</comment>
<evidence type="ECO:0000256" key="5">
    <source>
        <dbReference type="ARBA" id="ARBA00023136"/>
    </source>
</evidence>
<dbReference type="InterPro" id="IPR011701">
    <property type="entry name" value="MFS"/>
</dbReference>
<dbReference type="PANTHER" id="PTHR23510">
    <property type="entry name" value="INNER MEMBRANE TRANSPORT PROTEIN YAJR"/>
    <property type="match status" value="1"/>
</dbReference>
<name>K0RP69_THAOC</name>
<evidence type="ECO:0000313" key="8">
    <source>
        <dbReference type="EMBL" id="EJK55568.1"/>
    </source>
</evidence>
<dbReference type="GO" id="GO:0022857">
    <property type="term" value="F:transmembrane transporter activity"/>
    <property type="evidence" value="ECO:0007669"/>
    <property type="project" value="InterPro"/>
</dbReference>
<dbReference type="GO" id="GO:0012505">
    <property type="term" value="C:endomembrane system"/>
    <property type="evidence" value="ECO:0007669"/>
    <property type="project" value="UniProtKB-SubCell"/>
</dbReference>
<evidence type="ECO:0000256" key="7">
    <source>
        <dbReference type="SAM" id="Phobius"/>
    </source>
</evidence>
<dbReference type="Proteomes" id="UP000266841">
    <property type="component" value="Unassembled WGS sequence"/>
</dbReference>
<proteinExistence type="predicted"/>
<keyword evidence="4 7" id="KW-1133">Transmembrane helix</keyword>
<sequence length="196" mass="21346">MERFVFALAVLALADSVSFMVVMPSLSFYVDSLQGSQDFYGLVLALYSFFSFIGKPILGRWSDVSNFQTPYMASISLSVLGSILYTIAPVFSSAQTGLLVLALARIVGGLGRANSALGFAYIARASPPNQRTSTACNPRLGSDDRDGHCAVLQRFYTRLSQIVIYIMLPNLSDDDDNNGDDDNDDEKTSKESHSSK</sequence>
<organism evidence="8 9">
    <name type="scientific">Thalassiosira oceanica</name>
    <name type="common">Marine diatom</name>
    <dbReference type="NCBI Taxonomy" id="159749"/>
    <lineage>
        <taxon>Eukaryota</taxon>
        <taxon>Sar</taxon>
        <taxon>Stramenopiles</taxon>
        <taxon>Ochrophyta</taxon>
        <taxon>Bacillariophyta</taxon>
        <taxon>Coscinodiscophyceae</taxon>
        <taxon>Thalassiosirophycidae</taxon>
        <taxon>Thalassiosirales</taxon>
        <taxon>Thalassiosiraceae</taxon>
        <taxon>Thalassiosira</taxon>
    </lineage>
</organism>
<protein>
    <recommendedName>
        <fullName evidence="10">Major facilitator superfamily (MFS) profile domain-containing protein</fullName>
    </recommendedName>
</protein>
<evidence type="ECO:0008006" key="10">
    <source>
        <dbReference type="Google" id="ProtNLM"/>
    </source>
</evidence>
<feature type="compositionally biased region" description="Basic and acidic residues" evidence="6">
    <location>
        <begin position="186"/>
        <end position="196"/>
    </location>
</feature>
<keyword evidence="9" id="KW-1185">Reference proteome</keyword>
<feature type="transmembrane region" description="Helical" evidence="7">
    <location>
        <begin position="70"/>
        <end position="91"/>
    </location>
</feature>
<keyword evidence="3 7" id="KW-0812">Transmembrane</keyword>
<evidence type="ECO:0000313" key="9">
    <source>
        <dbReference type="Proteomes" id="UP000266841"/>
    </source>
</evidence>
<feature type="region of interest" description="Disordered" evidence="6">
    <location>
        <begin position="173"/>
        <end position="196"/>
    </location>
</feature>
<evidence type="ECO:0000256" key="1">
    <source>
        <dbReference type="ARBA" id="ARBA00004127"/>
    </source>
</evidence>
<dbReference type="EMBL" id="AGNL01033759">
    <property type="protein sequence ID" value="EJK55568.1"/>
    <property type="molecule type" value="Genomic_DNA"/>
</dbReference>
<dbReference type="InterPro" id="IPR051068">
    <property type="entry name" value="MFS_Domain-Containing_Protein"/>
</dbReference>
<evidence type="ECO:0000256" key="3">
    <source>
        <dbReference type="ARBA" id="ARBA00022692"/>
    </source>
</evidence>
<dbReference type="AlphaFoldDB" id="K0RP69"/>
<dbReference type="OrthoDB" id="370281at2759"/>
<dbReference type="PANTHER" id="PTHR23510:SF3">
    <property type="entry name" value="MAJOR FACILITATOR SUPERFAMILY DOMAIN-CONTAINING PROTEIN 8"/>
    <property type="match status" value="1"/>
</dbReference>
<reference evidence="8 9" key="1">
    <citation type="journal article" date="2012" name="Genome Biol.">
        <title>Genome and low-iron response of an oceanic diatom adapted to chronic iron limitation.</title>
        <authorList>
            <person name="Lommer M."/>
            <person name="Specht M."/>
            <person name="Roy A.S."/>
            <person name="Kraemer L."/>
            <person name="Andreson R."/>
            <person name="Gutowska M.A."/>
            <person name="Wolf J."/>
            <person name="Bergner S.V."/>
            <person name="Schilhabel M.B."/>
            <person name="Klostermeier U.C."/>
            <person name="Beiko R.G."/>
            <person name="Rosenstiel P."/>
            <person name="Hippler M."/>
            <person name="Laroche J."/>
        </authorList>
    </citation>
    <scope>NUCLEOTIDE SEQUENCE [LARGE SCALE GENOMIC DNA]</scope>
    <source>
        <strain evidence="8 9">CCMP1005</strain>
    </source>
</reference>
<keyword evidence="5 7" id="KW-0472">Membrane</keyword>
<dbReference type="SUPFAM" id="SSF103473">
    <property type="entry name" value="MFS general substrate transporter"/>
    <property type="match status" value="1"/>
</dbReference>
<dbReference type="InterPro" id="IPR036259">
    <property type="entry name" value="MFS_trans_sf"/>
</dbReference>
<keyword evidence="2" id="KW-0813">Transport</keyword>
<accession>K0RP69</accession>
<comment type="caution">
    <text evidence="8">The sequence shown here is derived from an EMBL/GenBank/DDBJ whole genome shotgun (WGS) entry which is preliminary data.</text>
</comment>
<evidence type="ECO:0000256" key="4">
    <source>
        <dbReference type="ARBA" id="ARBA00022989"/>
    </source>
</evidence>
<gene>
    <name evidence="8" type="ORF">THAOC_24691</name>
</gene>
<dbReference type="Pfam" id="PF07690">
    <property type="entry name" value="MFS_1"/>
    <property type="match status" value="1"/>
</dbReference>
<feature type="transmembrane region" description="Helical" evidence="7">
    <location>
        <begin position="97"/>
        <end position="123"/>
    </location>
</feature>
<evidence type="ECO:0000256" key="6">
    <source>
        <dbReference type="SAM" id="MobiDB-lite"/>
    </source>
</evidence>
<evidence type="ECO:0000256" key="2">
    <source>
        <dbReference type="ARBA" id="ARBA00022448"/>
    </source>
</evidence>
<feature type="compositionally biased region" description="Acidic residues" evidence="6">
    <location>
        <begin position="173"/>
        <end position="185"/>
    </location>
</feature>